<feature type="compositionally biased region" description="Low complexity" evidence="1">
    <location>
        <begin position="76"/>
        <end position="91"/>
    </location>
</feature>
<proteinExistence type="predicted"/>
<sequence length="105" mass="11931">MGKGCITATKYFLFLFNLLFFHSRTRYYVHSPSASPDAASLDPNHNEGHGLKQDVLRDGWRLMRCIYCRLWCTKTEATSAATSSSSSSSFSGRHAEPQLQQFQMF</sequence>
<feature type="region of interest" description="Disordered" evidence="1">
    <location>
        <begin position="76"/>
        <end position="105"/>
    </location>
</feature>
<evidence type="ECO:0000313" key="2">
    <source>
        <dbReference type="EMBL" id="TTR52323.1"/>
    </source>
</evidence>
<comment type="caution">
    <text evidence="2">The sequence shown here is derived from an EMBL/GenBank/DDBJ whole genome shotgun (WGS) entry which is preliminary data.</text>
</comment>
<gene>
    <name evidence="2" type="ORF">Baya_16135</name>
</gene>
<keyword evidence="3" id="KW-1185">Reference proteome</keyword>
<reference evidence="2 3" key="1">
    <citation type="journal article" date="2019" name="Genome Biol. Evol.">
        <title>Whole-Genome Sequencing of the Giant Devil Catfish, Bagarius yarrelli.</title>
        <authorList>
            <person name="Jiang W."/>
            <person name="Lv Y."/>
            <person name="Cheng L."/>
            <person name="Yang K."/>
            <person name="Chao B."/>
            <person name="Wang X."/>
            <person name="Li Y."/>
            <person name="Pan X."/>
            <person name="You X."/>
            <person name="Zhang Y."/>
            <person name="Yang J."/>
            <person name="Li J."/>
            <person name="Zhang X."/>
            <person name="Liu S."/>
            <person name="Sun C."/>
            <person name="Yang J."/>
            <person name="Shi Q."/>
        </authorList>
    </citation>
    <scope>NUCLEOTIDE SEQUENCE [LARGE SCALE GENOMIC DNA]</scope>
    <source>
        <strain evidence="2">JWS20170419001</strain>
        <tissue evidence="2">Muscle</tissue>
    </source>
</reference>
<name>A0A556VUN5_BAGYA</name>
<protein>
    <submittedName>
        <fullName evidence="2">Uncharacterized protein</fullName>
    </submittedName>
</protein>
<evidence type="ECO:0000256" key="1">
    <source>
        <dbReference type="SAM" id="MobiDB-lite"/>
    </source>
</evidence>
<dbReference type="Proteomes" id="UP000319801">
    <property type="component" value="Unassembled WGS sequence"/>
</dbReference>
<dbReference type="AlphaFoldDB" id="A0A556VUN5"/>
<dbReference type="EMBL" id="VCAZ01000272">
    <property type="protein sequence ID" value="TTR52323.1"/>
    <property type="molecule type" value="Genomic_DNA"/>
</dbReference>
<evidence type="ECO:0000313" key="3">
    <source>
        <dbReference type="Proteomes" id="UP000319801"/>
    </source>
</evidence>
<organism evidence="2 3">
    <name type="scientific">Bagarius yarrelli</name>
    <name type="common">Goonch</name>
    <name type="synonym">Bagrus yarrelli</name>
    <dbReference type="NCBI Taxonomy" id="175774"/>
    <lineage>
        <taxon>Eukaryota</taxon>
        <taxon>Metazoa</taxon>
        <taxon>Chordata</taxon>
        <taxon>Craniata</taxon>
        <taxon>Vertebrata</taxon>
        <taxon>Euteleostomi</taxon>
        <taxon>Actinopterygii</taxon>
        <taxon>Neopterygii</taxon>
        <taxon>Teleostei</taxon>
        <taxon>Ostariophysi</taxon>
        <taxon>Siluriformes</taxon>
        <taxon>Sisoridae</taxon>
        <taxon>Sisorinae</taxon>
        <taxon>Bagarius</taxon>
    </lineage>
</organism>
<accession>A0A556VUN5</accession>